<dbReference type="PANTHER" id="PTHR15020">
    <property type="entry name" value="FLAVIN REDUCTASE-RELATED"/>
    <property type="match status" value="1"/>
</dbReference>
<dbReference type="PANTHER" id="PTHR15020:SF50">
    <property type="entry name" value="UPF0659 PROTEIN YMR090W"/>
    <property type="match status" value="1"/>
</dbReference>
<dbReference type="Pfam" id="PF13460">
    <property type="entry name" value="NAD_binding_10"/>
    <property type="match status" value="1"/>
</dbReference>
<dbReference type="InterPro" id="IPR016040">
    <property type="entry name" value="NAD(P)-bd_dom"/>
</dbReference>
<evidence type="ECO:0000313" key="3">
    <source>
        <dbReference type="Proteomes" id="UP000326838"/>
    </source>
</evidence>
<sequence>MARILILGGHGKVALLLEPLLVDRGDDVTAVVRNPDHVPDVEATGATARVADVEQLDVVALADLVRGHDAVVWSAGAGGGSPERTYAVDRDAAIRSMDAAVRAGVPRYVMVSWIGSSSDHGIDPDDAFFPYADAKLAADNHLRDTPLRWTVLAPGALTLDPPTGRITTSPKGDAAVPRADVAAVIAQSLLEETTIGRTIRFGGGDTPIARALADERPRHPQPHA</sequence>
<evidence type="ECO:0000313" key="2">
    <source>
        <dbReference type="EMBL" id="KAA9135871.1"/>
    </source>
</evidence>
<dbReference type="Proteomes" id="UP000326838">
    <property type="component" value="Unassembled WGS sequence"/>
</dbReference>
<organism evidence="2 3">
    <name type="scientific">Microbacterium caowuchunii</name>
    <dbReference type="NCBI Taxonomy" id="2614638"/>
    <lineage>
        <taxon>Bacteria</taxon>
        <taxon>Bacillati</taxon>
        <taxon>Actinomycetota</taxon>
        <taxon>Actinomycetes</taxon>
        <taxon>Micrococcales</taxon>
        <taxon>Microbacteriaceae</taxon>
        <taxon>Microbacterium</taxon>
    </lineage>
</organism>
<comment type="caution">
    <text evidence="2">The sequence shown here is derived from an EMBL/GenBank/DDBJ whole genome shotgun (WGS) entry which is preliminary data.</text>
</comment>
<dbReference type="Gene3D" id="3.40.50.720">
    <property type="entry name" value="NAD(P)-binding Rossmann-like Domain"/>
    <property type="match status" value="1"/>
</dbReference>
<evidence type="ECO:0000259" key="1">
    <source>
        <dbReference type="Pfam" id="PF13460"/>
    </source>
</evidence>
<name>A0A5N0TN25_9MICO</name>
<keyword evidence="3" id="KW-1185">Reference proteome</keyword>
<dbReference type="SUPFAM" id="SSF51735">
    <property type="entry name" value="NAD(P)-binding Rossmann-fold domains"/>
    <property type="match status" value="1"/>
</dbReference>
<protein>
    <submittedName>
        <fullName evidence="2">SDR family oxidoreductase</fullName>
    </submittedName>
</protein>
<dbReference type="CDD" id="cd05243">
    <property type="entry name" value="SDR_a5"/>
    <property type="match status" value="1"/>
</dbReference>
<gene>
    <name evidence="2" type="ORF">F6B40_01435</name>
</gene>
<proteinExistence type="predicted"/>
<dbReference type="InterPro" id="IPR036291">
    <property type="entry name" value="NAD(P)-bd_dom_sf"/>
</dbReference>
<dbReference type="AlphaFoldDB" id="A0A5N0TN25"/>
<dbReference type="EMBL" id="VYUY01000003">
    <property type="protein sequence ID" value="KAA9135871.1"/>
    <property type="molecule type" value="Genomic_DNA"/>
</dbReference>
<dbReference type="RefSeq" id="WP_150891725.1">
    <property type="nucleotide sequence ID" value="NZ_VYUY01000003.1"/>
</dbReference>
<reference evidence="3" key="1">
    <citation type="submission" date="2019-09" db="EMBL/GenBank/DDBJ databases">
        <title>Mumia zhuanghuii sp. nov. isolated from the intestinal contents of plateau pika (Ochotona curzoniae) in the Qinghai-Tibet plateau of China.</title>
        <authorList>
            <person name="Tian Z."/>
        </authorList>
    </citation>
    <scope>NUCLEOTIDE SEQUENCE [LARGE SCALE GENOMIC DNA]</scope>
    <source>
        <strain evidence="3">L-033</strain>
    </source>
</reference>
<accession>A0A5N0TN25</accession>
<feature type="domain" description="NAD(P)-binding" evidence="1">
    <location>
        <begin position="8"/>
        <end position="191"/>
    </location>
</feature>